<evidence type="ECO:0000256" key="1">
    <source>
        <dbReference type="SAM" id="MobiDB-lite"/>
    </source>
</evidence>
<feature type="compositionally biased region" description="Basic and acidic residues" evidence="1">
    <location>
        <begin position="58"/>
        <end position="68"/>
    </location>
</feature>
<dbReference type="Proteomes" id="UP000215158">
    <property type="component" value="Chromosome 2"/>
</dbReference>
<dbReference type="Gene3D" id="1.25.40.10">
    <property type="entry name" value="Tetratricopeptide repeat domain"/>
    <property type="match status" value="1"/>
</dbReference>
<evidence type="ECO:0000256" key="2">
    <source>
        <dbReference type="SAM" id="SignalP"/>
    </source>
</evidence>
<organism evidence="3 4">
    <name type="scientific">Paraburkholderia aromaticivorans</name>
    <dbReference type="NCBI Taxonomy" id="2026199"/>
    <lineage>
        <taxon>Bacteria</taxon>
        <taxon>Pseudomonadati</taxon>
        <taxon>Pseudomonadota</taxon>
        <taxon>Betaproteobacteria</taxon>
        <taxon>Burkholderiales</taxon>
        <taxon>Burkholderiaceae</taxon>
        <taxon>Paraburkholderia</taxon>
    </lineage>
</organism>
<dbReference type="InterPro" id="IPR011990">
    <property type="entry name" value="TPR-like_helical_dom_sf"/>
</dbReference>
<evidence type="ECO:0000313" key="3">
    <source>
        <dbReference type="EMBL" id="ASW02542.1"/>
    </source>
</evidence>
<feature type="signal peptide" evidence="2">
    <location>
        <begin position="1"/>
        <end position="22"/>
    </location>
</feature>
<sequence length="200" mass="21611">MKRASIHVIFAAVALCCASVAAYDWVRLRHAEHVNQAVAAAAAETGRTAGKTGAAGARRNDGNERNEGDDGNEAQVRLARAIALSKAGVYDRAGLLFEDLIRDEHAGEVGRAALFDLGNMYLREGVGDSRSGTVRSAAMIEEAKARYRTLLRAAPDDWDARYNLERALWLAPETRSAADAPEVKSQHNVKVSDPQSKDLP</sequence>
<accession>A0A248VVL8</accession>
<dbReference type="SUPFAM" id="SSF48452">
    <property type="entry name" value="TPR-like"/>
    <property type="match status" value="1"/>
</dbReference>
<gene>
    <name evidence="3" type="ORF">CJU94_31270</name>
</gene>
<evidence type="ECO:0000313" key="4">
    <source>
        <dbReference type="Proteomes" id="UP000215158"/>
    </source>
</evidence>
<feature type="chain" id="PRO_5013213221" evidence="2">
    <location>
        <begin position="23"/>
        <end position="200"/>
    </location>
</feature>
<proteinExistence type="predicted"/>
<keyword evidence="2" id="KW-0732">Signal</keyword>
<name>A0A248VVL8_9BURK</name>
<dbReference type="OrthoDB" id="8685511at2"/>
<dbReference type="RefSeq" id="WP_095422402.1">
    <property type="nucleotide sequence ID" value="NZ_CP022990.1"/>
</dbReference>
<reference evidence="3 4" key="1">
    <citation type="submission" date="2017-08" db="EMBL/GenBank/DDBJ databases">
        <title>Identification and genetic characteristics of simultaneous BTEX- and naphthalene-degrading Paraburkholderia sp. BN5 isolated from petroleum-contaminated soil.</title>
        <authorList>
            <person name="Lee Y."/>
            <person name="Jeon C.O."/>
        </authorList>
    </citation>
    <scope>NUCLEOTIDE SEQUENCE [LARGE SCALE GENOMIC DNA]</scope>
    <source>
        <strain evidence="3 4">BN5</strain>
    </source>
</reference>
<protein>
    <submittedName>
        <fullName evidence="3">MxaK protein</fullName>
    </submittedName>
</protein>
<feature type="region of interest" description="Disordered" evidence="1">
    <location>
        <begin position="49"/>
        <end position="72"/>
    </location>
</feature>
<dbReference type="KEGG" id="parb:CJU94_31270"/>
<dbReference type="AlphaFoldDB" id="A0A248VVL8"/>
<keyword evidence="4" id="KW-1185">Reference proteome</keyword>
<feature type="region of interest" description="Disordered" evidence="1">
    <location>
        <begin position="175"/>
        <end position="200"/>
    </location>
</feature>
<dbReference type="EMBL" id="CP022990">
    <property type="protein sequence ID" value="ASW02542.1"/>
    <property type="molecule type" value="Genomic_DNA"/>
</dbReference>